<dbReference type="InterPro" id="IPR035992">
    <property type="entry name" value="Ricin_B-like_lectins"/>
</dbReference>
<dbReference type="AlphaFoldDB" id="J4UFP8"/>
<feature type="chain" id="PRO_5012565145" description="Secreted protein" evidence="1">
    <location>
        <begin position="16"/>
        <end position="192"/>
    </location>
</feature>
<sequence length="192" mass="22125">MRLLCLMLMAGAALAAPALTRPSKRDGDWRQDYEMVEETGFKVAGFNFALDNKDWANEEKAHAQIWDYHGGDNQRFFVFNKLGDSGKTSNGDQLFRLMRKNSDFCLNFYHDRIRDDAVPHKDIDLLMVPCQEATEFFWAGDNLCAFVVMGKPYYCLELKGKKEMFYNGVPLVVNSQGFSRIRWEKVDPRTNG</sequence>
<dbReference type="HOGENOM" id="CLU_1416096_0_0_1"/>
<name>J4UFP8_TRIAS</name>
<comment type="caution">
    <text evidence="2">The sequence shown here is derived from an EMBL/GenBank/DDBJ whole genome shotgun (WGS) entry which is preliminary data.</text>
</comment>
<dbReference type="VEuPathDB" id="FungiDB:A1Q1_00511"/>
<reference evidence="2 3" key="1">
    <citation type="journal article" date="2012" name="Eukaryot. Cell">
        <title>Draft genome sequence of CBS 2479, the standard type strain of Trichosporon asahii.</title>
        <authorList>
            <person name="Yang R.Y."/>
            <person name="Li H.T."/>
            <person name="Zhu H."/>
            <person name="Zhou G.P."/>
            <person name="Wang M."/>
            <person name="Wang L."/>
        </authorList>
    </citation>
    <scope>NUCLEOTIDE SEQUENCE [LARGE SCALE GENOMIC DNA]</scope>
    <source>
        <strain evidence="3">ATCC 90039 / CBS 2479 / JCM 2466 / KCTC 7840 / NCYC 2677 / UAMH 7654</strain>
    </source>
</reference>
<protein>
    <recommendedName>
        <fullName evidence="4">Secreted protein</fullName>
    </recommendedName>
</protein>
<dbReference type="GeneID" id="25984025"/>
<feature type="signal peptide" evidence="1">
    <location>
        <begin position="1"/>
        <end position="15"/>
    </location>
</feature>
<accession>J4UFP8</accession>
<gene>
    <name evidence="2" type="ORF">A1Q1_00511</name>
</gene>
<dbReference type="EMBL" id="ALBS01000124">
    <property type="protein sequence ID" value="EJT50210.1"/>
    <property type="molecule type" value="Genomic_DNA"/>
</dbReference>
<dbReference type="Proteomes" id="UP000002748">
    <property type="component" value="Unassembled WGS sequence"/>
</dbReference>
<dbReference type="KEGG" id="tasa:A1Q1_00511"/>
<dbReference type="RefSeq" id="XP_014181301.1">
    <property type="nucleotide sequence ID" value="XM_014325826.1"/>
</dbReference>
<dbReference type="CDD" id="cd00161">
    <property type="entry name" value="beta-trefoil_Ricin-like"/>
    <property type="match status" value="1"/>
</dbReference>
<evidence type="ECO:0000256" key="1">
    <source>
        <dbReference type="SAM" id="SignalP"/>
    </source>
</evidence>
<evidence type="ECO:0000313" key="2">
    <source>
        <dbReference type="EMBL" id="EJT50210.1"/>
    </source>
</evidence>
<evidence type="ECO:0008006" key="4">
    <source>
        <dbReference type="Google" id="ProtNLM"/>
    </source>
</evidence>
<organism evidence="2 3">
    <name type="scientific">Trichosporon asahii var. asahii (strain ATCC 90039 / CBS 2479 / JCM 2466 / KCTC 7840 / NBRC 103889/ NCYC 2677 / UAMH 7654)</name>
    <name type="common">Yeast</name>
    <dbReference type="NCBI Taxonomy" id="1186058"/>
    <lineage>
        <taxon>Eukaryota</taxon>
        <taxon>Fungi</taxon>
        <taxon>Dikarya</taxon>
        <taxon>Basidiomycota</taxon>
        <taxon>Agaricomycotina</taxon>
        <taxon>Tremellomycetes</taxon>
        <taxon>Trichosporonales</taxon>
        <taxon>Trichosporonaceae</taxon>
        <taxon>Trichosporon</taxon>
    </lineage>
</organism>
<dbReference type="Gene3D" id="2.80.10.50">
    <property type="match status" value="1"/>
</dbReference>
<keyword evidence="1" id="KW-0732">Signal</keyword>
<evidence type="ECO:0000313" key="3">
    <source>
        <dbReference type="Proteomes" id="UP000002748"/>
    </source>
</evidence>
<dbReference type="SUPFAM" id="SSF50370">
    <property type="entry name" value="Ricin B-like lectins"/>
    <property type="match status" value="1"/>
</dbReference>
<proteinExistence type="predicted"/>